<dbReference type="AlphaFoldDB" id="A0A9D4GMZ9"/>
<evidence type="ECO:0000313" key="1">
    <source>
        <dbReference type="EMBL" id="KAH3819970.1"/>
    </source>
</evidence>
<dbReference type="EMBL" id="JAIWYP010000005">
    <property type="protein sequence ID" value="KAH3819970.1"/>
    <property type="molecule type" value="Genomic_DNA"/>
</dbReference>
<dbReference type="Proteomes" id="UP000828390">
    <property type="component" value="Unassembled WGS sequence"/>
</dbReference>
<sequence length="51" mass="5961">MSSRVYMNESSGYLRMPDEAEVPTNWQCQVYRNGVVPCRHLSATFGRIFIY</sequence>
<name>A0A9D4GMZ9_DREPO</name>
<reference evidence="1" key="1">
    <citation type="journal article" date="2019" name="bioRxiv">
        <title>The Genome of the Zebra Mussel, Dreissena polymorpha: A Resource for Invasive Species Research.</title>
        <authorList>
            <person name="McCartney M.A."/>
            <person name="Auch B."/>
            <person name="Kono T."/>
            <person name="Mallez S."/>
            <person name="Zhang Y."/>
            <person name="Obille A."/>
            <person name="Becker A."/>
            <person name="Abrahante J.E."/>
            <person name="Garbe J."/>
            <person name="Badalamenti J.P."/>
            <person name="Herman A."/>
            <person name="Mangelson H."/>
            <person name="Liachko I."/>
            <person name="Sullivan S."/>
            <person name="Sone E.D."/>
            <person name="Koren S."/>
            <person name="Silverstein K.A.T."/>
            <person name="Beckman K.B."/>
            <person name="Gohl D.M."/>
        </authorList>
    </citation>
    <scope>NUCLEOTIDE SEQUENCE</scope>
    <source>
        <strain evidence="1">Duluth1</strain>
        <tissue evidence="1">Whole animal</tissue>
    </source>
</reference>
<proteinExistence type="predicted"/>
<evidence type="ECO:0000313" key="2">
    <source>
        <dbReference type="Proteomes" id="UP000828390"/>
    </source>
</evidence>
<reference evidence="1" key="2">
    <citation type="submission" date="2020-11" db="EMBL/GenBank/DDBJ databases">
        <authorList>
            <person name="McCartney M.A."/>
            <person name="Auch B."/>
            <person name="Kono T."/>
            <person name="Mallez S."/>
            <person name="Becker A."/>
            <person name="Gohl D.M."/>
            <person name="Silverstein K.A.T."/>
            <person name="Koren S."/>
            <person name="Bechman K.B."/>
            <person name="Herman A."/>
            <person name="Abrahante J.E."/>
            <person name="Garbe J."/>
        </authorList>
    </citation>
    <scope>NUCLEOTIDE SEQUENCE</scope>
    <source>
        <strain evidence="1">Duluth1</strain>
        <tissue evidence="1">Whole animal</tissue>
    </source>
</reference>
<keyword evidence="2" id="KW-1185">Reference proteome</keyword>
<accession>A0A9D4GMZ9</accession>
<comment type="caution">
    <text evidence="1">The sequence shown here is derived from an EMBL/GenBank/DDBJ whole genome shotgun (WGS) entry which is preliminary data.</text>
</comment>
<organism evidence="1 2">
    <name type="scientific">Dreissena polymorpha</name>
    <name type="common">Zebra mussel</name>
    <name type="synonym">Mytilus polymorpha</name>
    <dbReference type="NCBI Taxonomy" id="45954"/>
    <lineage>
        <taxon>Eukaryota</taxon>
        <taxon>Metazoa</taxon>
        <taxon>Spiralia</taxon>
        <taxon>Lophotrochozoa</taxon>
        <taxon>Mollusca</taxon>
        <taxon>Bivalvia</taxon>
        <taxon>Autobranchia</taxon>
        <taxon>Heteroconchia</taxon>
        <taxon>Euheterodonta</taxon>
        <taxon>Imparidentia</taxon>
        <taxon>Neoheterodontei</taxon>
        <taxon>Myida</taxon>
        <taxon>Dreissenoidea</taxon>
        <taxon>Dreissenidae</taxon>
        <taxon>Dreissena</taxon>
    </lineage>
</organism>
<gene>
    <name evidence="1" type="ORF">DPMN_121714</name>
</gene>
<protein>
    <submittedName>
        <fullName evidence="1">Uncharacterized protein</fullName>
    </submittedName>
</protein>